<dbReference type="AlphaFoldDB" id="A0A7G9RYZ1"/>
<evidence type="ECO:0000259" key="2">
    <source>
        <dbReference type="SMART" id="SM00047"/>
    </source>
</evidence>
<proteinExistence type="predicted"/>
<dbReference type="InterPro" id="IPR051056">
    <property type="entry name" value="Glycosyl_Hydrolase_73"/>
</dbReference>
<protein>
    <submittedName>
        <fullName evidence="3">Glycoside hydrolase family 73 protein</fullName>
    </submittedName>
</protein>
<dbReference type="Gene3D" id="1.10.530.10">
    <property type="match status" value="1"/>
</dbReference>
<keyword evidence="1 3" id="KW-0378">Hydrolase</keyword>
<dbReference type="InterPro" id="IPR002901">
    <property type="entry name" value="MGlyc_endo_b_GlcNAc-like_dom"/>
</dbReference>
<reference evidence="3 4" key="1">
    <citation type="submission" date="2020-08" db="EMBL/GenBank/DDBJ databases">
        <title>Genome sequence of Erysipelothrix inopinata DSM 15511T.</title>
        <authorList>
            <person name="Hyun D.-W."/>
            <person name="Bae J.-W."/>
        </authorList>
    </citation>
    <scope>NUCLEOTIDE SEQUENCE [LARGE SCALE GENOMIC DNA]</scope>
    <source>
        <strain evidence="3 4">DSM 15511</strain>
    </source>
</reference>
<evidence type="ECO:0000313" key="4">
    <source>
        <dbReference type="Proteomes" id="UP000515928"/>
    </source>
</evidence>
<name>A0A7G9RYZ1_9FIRM</name>
<dbReference type="PANTHER" id="PTHR33308:SF10">
    <property type="entry name" value="EXO-GLUCOSAMINIDASE LYTG"/>
    <property type="match status" value="1"/>
</dbReference>
<evidence type="ECO:0000256" key="1">
    <source>
        <dbReference type="ARBA" id="ARBA00022801"/>
    </source>
</evidence>
<dbReference type="GO" id="GO:0004040">
    <property type="term" value="F:amidase activity"/>
    <property type="evidence" value="ECO:0007669"/>
    <property type="project" value="InterPro"/>
</dbReference>
<accession>A0A7G9RYZ1</accession>
<dbReference type="RefSeq" id="WP_187533937.1">
    <property type="nucleotide sequence ID" value="NZ_CBCSHU010000008.1"/>
</dbReference>
<dbReference type="SMART" id="SM00047">
    <property type="entry name" value="LYZ2"/>
    <property type="match status" value="1"/>
</dbReference>
<dbReference type="PRINTS" id="PR01002">
    <property type="entry name" value="FLGFLGJ"/>
</dbReference>
<dbReference type="Proteomes" id="UP000515928">
    <property type="component" value="Chromosome"/>
</dbReference>
<evidence type="ECO:0000313" key="3">
    <source>
        <dbReference type="EMBL" id="QNN60816.1"/>
    </source>
</evidence>
<keyword evidence="4" id="KW-1185">Reference proteome</keyword>
<sequence length="194" mass="22675">MTKKKQTKKRKDHQVILSLLLMFSVLLFLNVVVANRKQPEEPKMPVYQEKFIKEMVPYAEKSHQKMGILPSIAIAQAILESDWGQSQLAIDANNLFGVKGDYKGMFVSVPTKEYENDKWIEIMDDFRKYPSFQESFDDHATLLNSKYYRTVKNAKDYKEAALALQTMGYATDPNYAEKLIEMIETYELYQYDKK</sequence>
<dbReference type="KEGG" id="eio:H9L01_00070"/>
<dbReference type="PANTHER" id="PTHR33308">
    <property type="entry name" value="PEPTIDOGLYCAN HYDROLASE FLGJ"/>
    <property type="match status" value="1"/>
</dbReference>
<dbReference type="EMBL" id="CP060715">
    <property type="protein sequence ID" value="QNN60816.1"/>
    <property type="molecule type" value="Genomic_DNA"/>
</dbReference>
<organism evidence="3 4">
    <name type="scientific">Erysipelothrix inopinata</name>
    <dbReference type="NCBI Taxonomy" id="225084"/>
    <lineage>
        <taxon>Bacteria</taxon>
        <taxon>Bacillati</taxon>
        <taxon>Bacillota</taxon>
        <taxon>Erysipelotrichia</taxon>
        <taxon>Erysipelotrichales</taxon>
        <taxon>Erysipelotrichaceae</taxon>
        <taxon>Erysipelothrix</taxon>
    </lineage>
</organism>
<dbReference type="Pfam" id="PF01832">
    <property type="entry name" value="Glucosaminidase"/>
    <property type="match status" value="1"/>
</dbReference>
<feature type="domain" description="Mannosyl-glycoprotein endo-beta-N-acetylglucosamidase-like" evidence="2">
    <location>
        <begin position="43"/>
        <end position="192"/>
    </location>
</feature>
<dbReference type="Gene3D" id="4.10.80.30">
    <property type="entry name" value="DNA polymerase, domain 6"/>
    <property type="match status" value="1"/>
</dbReference>
<gene>
    <name evidence="3" type="ORF">H9L01_00070</name>
</gene>